<dbReference type="GO" id="GO:0051920">
    <property type="term" value="F:peroxiredoxin activity"/>
    <property type="evidence" value="ECO:0007669"/>
    <property type="project" value="InterPro"/>
</dbReference>
<reference evidence="3" key="1">
    <citation type="journal article" date="2021" name="bioRxiv">
        <title>Identification of Pectobacterium species isolated from the soft rot of tetecho (Neobuxbaumia tetetzo), a columnar cactus, and associated metagenomics.</title>
        <authorList>
            <person name="Vargas-Peralta D."/>
            <person name="Narvaez-Barragan D.A."/>
            <person name="de Sandozequi A."/>
            <person name="Romero-Gutierrez M.F."/>
            <person name="Segovia L."/>
            <person name="Martinez-Anaya C."/>
            <person name="Alcaraz L.D."/>
            <person name="de la Torre Almaraz R."/>
        </authorList>
    </citation>
    <scope>NUCLEOTIDE SEQUENCE</scope>
    <source>
        <strain evidence="3">A3</strain>
    </source>
</reference>
<evidence type="ECO:0000313" key="4">
    <source>
        <dbReference type="Proteomes" id="UP000696310"/>
    </source>
</evidence>
<dbReference type="EMBL" id="JAESHX010000038">
    <property type="protein sequence ID" value="MBW5892190.1"/>
    <property type="molecule type" value="Genomic_DNA"/>
</dbReference>
<evidence type="ECO:0000256" key="1">
    <source>
        <dbReference type="SAM" id="SignalP"/>
    </source>
</evidence>
<dbReference type="Pfam" id="PF02627">
    <property type="entry name" value="CMD"/>
    <property type="match status" value="2"/>
</dbReference>
<protein>
    <submittedName>
        <fullName evidence="3">Carboxymuconolactone decarboxylase family protein</fullName>
    </submittedName>
</protein>
<evidence type="ECO:0000313" key="3">
    <source>
        <dbReference type="EMBL" id="MBW5892190.1"/>
    </source>
</evidence>
<dbReference type="InterPro" id="IPR003779">
    <property type="entry name" value="CMD-like"/>
</dbReference>
<gene>
    <name evidence="3" type="ORF">IM880_08215</name>
</gene>
<accession>A0AAW4NYI7</accession>
<keyword evidence="1" id="KW-0732">Signal</keyword>
<dbReference type="PROSITE" id="PS51257">
    <property type="entry name" value="PROKAR_LIPOPROTEIN"/>
    <property type="match status" value="1"/>
</dbReference>
<dbReference type="AlphaFoldDB" id="A0AAW4NYI7"/>
<dbReference type="Gene3D" id="1.20.1290.10">
    <property type="entry name" value="AhpD-like"/>
    <property type="match status" value="1"/>
</dbReference>
<dbReference type="Proteomes" id="UP000696310">
    <property type="component" value="Unassembled WGS sequence"/>
</dbReference>
<dbReference type="RefSeq" id="WP_219679054.1">
    <property type="nucleotide sequence ID" value="NZ_JAESHX010000038.1"/>
</dbReference>
<sequence length="260" mass="28139">MKKTSLSLIAAAFFLSGCATQGQHNFPAQPDVNTAVRTAAPAMSAYTQKLTDGELWQRQQLSARDRSLVTLAALVTRDNTTLLPHYLNVALDNGVKPSEISELLTHLAFYAGWPNASSAAVVTSSVFASRGIRSEQLPSVDVKLLQIDEAAEARRVKLASESLGNLAPGVEKYTTEALFRDLWLRPGLAPRDRSLITVSSLITEGQSAQLPYHLNRAMDSGLTKEQASETLTQLAFIAGWPKVFAALPVFKEVVTSRNGS</sequence>
<dbReference type="InterPro" id="IPR052512">
    <property type="entry name" value="4CMD/NDH-1_regulator"/>
</dbReference>
<dbReference type="PANTHER" id="PTHR33570">
    <property type="entry name" value="4-CARBOXYMUCONOLACTONE DECARBOXYLASE FAMILY PROTEIN"/>
    <property type="match status" value="1"/>
</dbReference>
<feature type="domain" description="Carboxymuconolactone decarboxylase-like" evidence="2">
    <location>
        <begin position="41"/>
        <end position="120"/>
    </location>
</feature>
<reference evidence="3" key="2">
    <citation type="submission" date="2021-01" db="EMBL/GenBank/DDBJ databases">
        <authorList>
            <person name="Vargas Peralta D."/>
        </authorList>
    </citation>
    <scope>NUCLEOTIDE SEQUENCE</scope>
    <source>
        <strain evidence="3">A3</strain>
    </source>
</reference>
<dbReference type="SUPFAM" id="SSF69118">
    <property type="entry name" value="AhpD-like"/>
    <property type="match status" value="1"/>
</dbReference>
<evidence type="ECO:0000259" key="2">
    <source>
        <dbReference type="Pfam" id="PF02627"/>
    </source>
</evidence>
<dbReference type="InterPro" id="IPR029032">
    <property type="entry name" value="AhpD-like"/>
</dbReference>
<dbReference type="PANTHER" id="PTHR33570:SF9">
    <property type="entry name" value="BLL4600 PROTEIN"/>
    <property type="match status" value="1"/>
</dbReference>
<organism evidence="3 4">
    <name type="scientific">Pectobacterium polaris</name>
    <dbReference type="NCBI Taxonomy" id="2042057"/>
    <lineage>
        <taxon>Bacteria</taxon>
        <taxon>Pseudomonadati</taxon>
        <taxon>Pseudomonadota</taxon>
        <taxon>Gammaproteobacteria</taxon>
        <taxon>Enterobacterales</taxon>
        <taxon>Pectobacteriaceae</taxon>
        <taxon>Pectobacterium</taxon>
    </lineage>
</organism>
<name>A0AAW4NYI7_9GAMM</name>
<proteinExistence type="predicted"/>
<feature type="chain" id="PRO_5043644086" evidence="1">
    <location>
        <begin position="22"/>
        <end position="260"/>
    </location>
</feature>
<feature type="domain" description="Carboxymuconolactone decarboxylase-like" evidence="2">
    <location>
        <begin position="168"/>
        <end position="252"/>
    </location>
</feature>
<feature type="signal peptide" evidence="1">
    <location>
        <begin position="1"/>
        <end position="21"/>
    </location>
</feature>
<comment type="caution">
    <text evidence="3">The sequence shown here is derived from an EMBL/GenBank/DDBJ whole genome shotgun (WGS) entry which is preliminary data.</text>
</comment>